<reference evidence="1" key="1">
    <citation type="submission" date="2018-05" db="EMBL/GenBank/DDBJ databases">
        <authorList>
            <person name="Lanie J.A."/>
            <person name="Ng W.-L."/>
            <person name="Kazmierczak K.M."/>
            <person name="Andrzejewski T.M."/>
            <person name="Davidsen T.M."/>
            <person name="Wayne K.J."/>
            <person name="Tettelin H."/>
            <person name="Glass J.I."/>
            <person name="Rusch D."/>
            <person name="Podicherti R."/>
            <person name="Tsui H.-C.T."/>
            <person name="Winkler M.E."/>
        </authorList>
    </citation>
    <scope>NUCLEOTIDE SEQUENCE</scope>
</reference>
<accession>A0A382E9N4</accession>
<protein>
    <submittedName>
        <fullName evidence="1">Uncharacterized protein</fullName>
    </submittedName>
</protein>
<feature type="non-terminal residue" evidence="1">
    <location>
        <position position="1"/>
    </location>
</feature>
<proteinExistence type="predicted"/>
<dbReference type="AlphaFoldDB" id="A0A382E9N4"/>
<sequence>GSAAPTPRWSRWSRTVPVMTAATRWMLPEYGRWAGPPLGALTRVWRQPSTGIGTTGGGGSRYGTGTS</sequence>
<evidence type="ECO:0000313" key="1">
    <source>
        <dbReference type="EMBL" id="SVB46577.1"/>
    </source>
</evidence>
<name>A0A382E9N4_9ZZZZ</name>
<gene>
    <name evidence="1" type="ORF">METZ01_LOCUS199431</name>
</gene>
<organism evidence="1">
    <name type="scientific">marine metagenome</name>
    <dbReference type="NCBI Taxonomy" id="408172"/>
    <lineage>
        <taxon>unclassified sequences</taxon>
        <taxon>metagenomes</taxon>
        <taxon>ecological metagenomes</taxon>
    </lineage>
</organism>
<dbReference type="EMBL" id="UINC01043071">
    <property type="protein sequence ID" value="SVB46577.1"/>
    <property type="molecule type" value="Genomic_DNA"/>
</dbReference>
<feature type="non-terminal residue" evidence="1">
    <location>
        <position position="67"/>
    </location>
</feature>